<dbReference type="AlphaFoldDB" id="I0BJR2"/>
<dbReference type="GO" id="GO:0032259">
    <property type="term" value="P:methylation"/>
    <property type="evidence" value="ECO:0007669"/>
    <property type="project" value="UniProtKB-KW"/>
</dbReference>
<dbReference type="PATRIC" id="fig|997761.3.peg.3571"/>
<sequence length="243" mass="27462">MKLYDRVGRLNGWDFSRVRCLTEGARPDLYAEASCWMRPESLMLDIGTGGGEGALQAADRVRLLVGIDRSAGMIDSAKAHLARAPRPGVRFLQMAAEELVFPEAFFDLITCRHAPFSAEEAYRVLVPGGVFLTQQVGEGDKLGLKAFFGRGQSAGIEPGTLLRRYERELSAAGFRENEWEEWDAAEYYERYEDLLFLLLHTPIIPDFGKQDGDEERLRQYVERYGTARGIRTNASRFRMKAVK</sequence>
<dbReference type="EMBL" id="CP003422">
    <property type="protein sequence ID" value="AFH62609.1"/>
    <property type="molecule type" value="Genomic_DNA"/>
</dbReference>
<protein>
    <submittedName>
        <fullName evidence="2">Type 11 methyltransferase</fullName>
    </submittedName>
</protein>
<dbReference type="KEGG" id="pmw:B2K_18095"/>
<dbReference type="InterPro" id="IPR029063">
    <property type="entry name" value="SAM-dependent_MTases_sf"/>
</dbReference>
<dbReference type="GO" id="GO:0008757">
    <property type="term" value="F:S-adenosylmethionine-dependent methyltransferase activity"/>
    <property type="evidence" value="ECO:0007669"/>
    <property type="project" value="InterPro"/>
</dbReference>
<dbReference type="InterPro" id="IPR013216">
    <property type="entry name" value="Methyltransf_11"/>
</dbReference>
<dbReference type="Gene3D" id="3.40.50.150">
    <property type="entry name" value="Vaccinia Virus protein VP39"/>
    <property type="match status" value="1"/>
</dbReference>
<dbReference type="Pfam" id="PF08241">
    <property type="entry name" value="Methyltransf_11"/>
    <property type="match status" value="1"/>
</dbReference>
<gene>
    <name evidence="2" type="ORF">B2K_18095</name>
</gene>
<name>I0BJR2_9BACL</name>
<keyword evidence="2" id="KW-0489">Methyltransferase</keyword>
<evidence type="ECO:0000259" key="1">
    <source>
        <dbReference type="Pfam" id="PF08241"/>
    </source>
</evidence>
<dbReference type="PANTHER" id="PTHR43460:SF1">
    <property type="entry name" value="METHYLTRANSFERASE TYPE 11 DOMAIN-CONTAINING PROTEIN"/>
    <property type="match status" value="1"/>
</dbReference>
<dbReference type="PANTHER" id="PTHR43460">
    <property type="entry name" value="METHYLTRANSFERASE"/>
    <property type="match status" value="1"/>
</dbReference>
<dbReference type="InterPro" id="IPR052939">
    <property type="entry name" value="23S_rRNA_MeTrnsfrase_RlmA"/>
</dbReference>
<dbReference type="SUPFAM" id="SSF53335">
    <property type="entry name" value="S-adenosyl-L-methionine-dependent methyltransferases"/>
    <property type="match status" value="1"/>
</dbReference>
<dbReference type="HOGENOM" id="CLU_097065_0_0_9"/>
<accession>I0BJR2</accession>
<evidence type="ECO:0000313" key="2">
    <source>
        <dbReference type="EMBL" id="AFH62609.1"/>
    </source>
</evidence>
<organism evidence="2 3">
    <name type="scientific">Paenibacillus mucilaginosus K02</name>
    <dbReference type="NCBI Taxonomy" id="997761"/>
    <lineage>
        <taxon>Bacteria</taxon>
        <taxon>Bacillati</taxon>
        <taxon>Bacillota</taxon>
        <taxon>Bacilli</taxon>
        <taxon>Bacillales</taxon>
        <taxon>Paenibacillaceae</taxon>
        <taxon>Paenibacillus</taxon>
    </lineage>
</organism>
<feature type="domain" description="Methyltransferase type 11" evidence="1">
    <location>
        <begin position="44"/>
        <end position="132"/>
    </location>
</feature>
<evidence type="ECO:0000313" key="3">
    <source>
        <dbReference type="Proteomes" id="UP000007392"/>
    </source>
</evidence>
<proteinExistence type="predicted"/>
<dbReference type="Proteomes" id="UP000007392">
    <property type="component" value="Chromosome"/>
</dbReference>
<reference evidence="2 3" key="1">
    <citation type="submission" date="2013-06" db="EMBL/GenBank/DDBJ databases">
        <title>Complete genome sequence of Paenibacillus mucilaginosus K02.</title>
        <authorList>
            <person name="Xiao B."/>
            <person name="Sun L."/>
            <person name="Xiao L."/>
            <person name="Lian B."/>
        </authorList>
    </citation>
    <scope>NUCLEOTIDE SEQUENCE [LARGE SCALE GENOMIC DNA]</scope>
    <source>
        <strain evidence="2 3">K02</strain>
    </source>
</reference>
<keyword evidence="2" id="KW-0808">Transferase</keyword>
<dbReference type="CDD" id="cd02440">
    <property type="entry name" value="AdoMet_MTases"/>
    <property type="match status" value="1"/>
</dbReference>